<comment type="function">
    <text evidence="3">DNA-dependent ATPase and ATP-dependent 5'-3' DNA helicase. Has no activity on blunt DNA or DNA with 3'-overhangs, requires at least 10 bases of 5'-ssDNA for helicase activity.</text>
</comment>
<keyword evidence="3 5" id="KW-0378">Hydrolase</keyword>
<dbReference type="GO" id="GO:0003677">
    <property type="term" value="F:DNA binding"/>
    <property type="evidence" value="ECO:0007669"/>
    <property type="project" value="UniProtKB-UniRule"/>
</dbReference>
<evidence type="ECO:0000256" key="1">
    <source>
        <dbReference type="ARBA" id="ARBA00022741"/>
    </source>
</evidence>
<keyword evidence="1 3" id="KW-0547">Nucleotide-binding</keyword>
<dbReference type="GO" id="GO:0016887">
    <property type="term" value="F:ATP hydrolysis activity"/>
    <property type="evidence" value="ECO:0007669"/>
    <property type="project" value="RHEA"/>
</dbReference>
<comment type="catalytic activity">
    <reaction evidence="3">
        <text>ATP + H2O = ADP + phosphate + H(+)</text>
        <dbReference type="Rhea" id="RHEA:13065"/>
        <dbReference type="ChEBI" id="CHEBI:15377"/>
        <dbReference type="ChEBI" id="CHEBI:15378"/>
        <dbReference type="ChEBI" id="CHEBI:30616"/>
        <dbReference type="ChEBI" id="CHEBI:43474"/>
        <dbReference type="ChEBI" id="CHEBI:456216"/>
        <dbReference type="EC" id="5.6.2.3"/>
    </reaction>
</comment>
<dbReference type="Pfam" id="PF18335">
    <property type="entry name" value="SH3_13"/>
    <property type="match status" value="1"/>
</dbReference>
<dbReference type="NCBIfam" id="TIGR01448">
    <property type="entry name" value="recD_rel"/>
    <property type="match status" value="1"/>
</dbReference>
<dbReference type="Proteomes" id="UP000269544">
    <property type="component" value="Chromosome"/>
</dbReference>
<evidence type="ECO:0000259" key="4">
    <source>
        <dbReference type="SMART" id="SM00382"/>
    </source>
</evidence>
<dbReference type="CDD" id="cd17933">
    <property type="entry name" value="DEXSc_RecD-like"/>
    <property type="match status" value="1"/>
</dbReference>
<dbReference type="InterPro" id="IPR003593">
    <property type="entry name" value="AAA+_ATPase"/>
</dbReference>
<dbReference type="InterPro" id="IPR010994">
    <property type="entry name" value="RuvA_2-like"/>
</dbReference>
<dbReference type="SMART" id="SM00382">
    <property type="entry name" value="AAA"/>
    <property type="match status" value="1"/>
</dbReference>
<dbReference type="Gene3D" id="1.10.10.2220">
    <property type="match status" value="1"/>
</dbReference>
<comment type="similarity">
    <text evidence="3">Belongs to the RecD family. RecD2 subfamily.</text>
</comment>
<evidence type="ECO:0000256" key="3">
    <source>
        <dbReference type="HAMAP-Rule" id="MF_01488"/>
    </source>
</evidence>
<dbReference type="OrthoDB" id="9803432at2"/>
<dbReference type="Gene3D" id="3.40.50.300">
    <property type="entry name" value="P-loop containing nucleotide triphosphate hydrolases"/>
    <property type="match status" value="2"/>
</dbReference>
<dbReference type="CDD" id="cd18809">
    <property type="entry name" value="SF1_C_RecD"/>
    <property type="match status" value="1"/>
</dbReference>
<dbReference type="GO" id="GO:0017116">
    <property type="term" value="F:single-stranded DNA helicase activity"/>
    <property type="evidence" value="ECO:0007669"/>
    <property type="project" value="TreeGrafter"/>
</dbReference>
<dbReference type="Pfam" id="PF23139">
    <property type="entry name" value="OB_YrrC"/>
    <property type="match status" value="1"/>
</dbReference>
<dbReference type="InterPro" id="IPR027785">
    <property type="entry name" value="UvrD-like_helicase_C"/>
</dbReference>
<evidence type="ECO:0000313" key="6">
    <source>
        <dbReference type="Proteomes" id="UP000269544"/>
    </source>
</evidence>
<dbReference type="Pfam" id="PF13538">
    <property type="entry name" value="UvrD_C_2"/>
    <property type="match status" value="1"/>
</dbReference>
<accession>A0A448V2V8</accession>
<dbReference type="InterPro" id="IPR006345">
    <property type="entry name" value="RecD2"/>
</dbReference>
<keyword evidence="3" id="KW-0238">DNA-binding</keyword>
<dbReference type="RefSeq" id="WP_126465982.1">
    <property type="nucleotide sequence ID" value="NZ_LR134523.1"/>
</dbReference>
<dbReference type="InterPro" id="IPR027417">
    <property type="entry name" value="P-loop_NTPase"/>
</dbReference>
<dbReference type="GO" id="GO:0005524">
    <property type="term" value="F:ATP binding"/>
    <property type="evidence" value="ECO:0007669"/>
    <property type="project" value="UniProtKB-UniRule"/>
</dbReference>
<reference evidence="5 6" key="1">
    <citation type="submission" date="2018-12" db="EMBL/GenBank/DDBJ databases">
        <authorList>
            <consortium name="Pathogen Informatics"/>
        </authorList>
    </citation>
    <scope>NUCLEOTIDE SEQUENCE [LARGE SCALE GENOMIC DNA]</scope>
    <source>
        <strain evidence="5 6">NCTC13079</strain>
    </source>
</reference>
<dbReference type="Gene3D" id="2.30.30.940">
    <property type="match status" value="1"/>
</dbReference>
<dbReference type="Gene3D" id="1.10.150.20">
    <property type="entry name" value="5' to 3' exonuclease, C-terminal subdomain"/>
    <property type="match status" value="1"/>
</dbReference>
<dbReference type="GO" id="GO:0043139">
    <property type="term" value="F:5'-3' DNA helicase activity"/>
    <property type="evidence" value="ECO:0007669"/>
    <property type="project" value="UniProtKB-UniRule"/>
</dbReference>
<dbReference type="Pfam" id="PF14490">
    <property type="entry name" value="HHH_RecD2"/>
    <property type="match status" value="1"/>
</dbReference>
<keyword evidence="2 3" id="KW-0067">ATP-binding</keyword>
<evidence type="ECO:0000256" key="2">
    <source>
        <dbReference type="ARBA" id="ARBA00022840"/>
    </source>
</evidence>
<dbReference type="InterPro" id="IPR041451">
    <property type="entry name" value="RecD2_SH13"/>
</dbReference>
<dbReference type="AlphaFoldDB" id="A0A448V2V8"/>
<protein>
    <recommendedName>
        <fullName evidence="3">ATP-dependent RecD2 DNA helicase</fullName>
        <ecNumber evidence="3">5.6.2.3</ecNumber>
    </recommendedName>
    <alternativeName>
        <fullName evidence="3">DNA 5'-3' helicase subunit RecD2</fullName>
    </alternativeName>
</protein>
<keyword evidence="3" id="KW-0413">Isomerase</keyword>
<dbReference type="KEGG" id="piv:NCTC13079_01321"/>
<dbReference type="InterPro" id="IPR055446">
    <property type="entry name" value="RecD2_N_OB"/>
</dbReference>
<dbReference type="GO" id="GO:0009338">
    <property type="term" value="C:exodeoxyribonuclease V complex"/>
    <property type="evidence" value="ECO:0007669"/>
    <property type="project" value="TreeGrafter"/>
</dbReference>
<keyword evidence="6" id="KW-1185">Reference proteome</keyword>
<dbReference type="SUPFAM" id="SSF52540">
    <property type="entry name" value="P-loop containing nucleoside triphosphate hydrolases"/>
    <property type="match status" value="1"/>
</dbReference>
<dbReference type="InterPro" id="IPR050534">
    <property type="entry name" value="Coronavir_polyprotein_1ab"/>
</dbReference>
<dbReference type="HAMAP" id="MF_01488">
    <property type="entry name" value="RecD2"/>
    <property type="match status" value="1"/>
</dbReference>
<dbReference type="PANTHER" id="PTHR43788:SF6">
    <property type="entry name" value="DNA HELICASE B"/>
    <property type="match status" value="1"/>
</dbReference>
<dbReference type="InterPro" id="IPR029493">
    <property type="entry name" value="RecD2-like_HHH"/>
</dbReference>
<sequence length="734" mass="80815">MKIEGILDRIIFRNEENGYTVAQFLAEDGDITVVGSHMSLFEKENLRLEGELIYHPKYGEQFQFSAVEKIRPRGEKAIVAYLSGGLIPHVGKVTAKRIVDTFGEETMRIIEEEPVRLGEVEGIGKKKLAVIVDSLESQKGMREFLLDAQEFELPNARAMAIYKVFGDASSDILRRDPYRLADTVRGIGFQIADAVAQKSGIPKDDEARVIAGMKYVLNAAVSDGHCFLPKEKLLAASQTLLDLDMDFLDEHIVKLAVDPAIYVREVEGTLRIYLLPYYRAEDVVAEEIARRGKVDLPAHMAEDVIAAVLAKSPADLAERQKEALARAIDSNLLIITGGPGTGKTTTLRAIVDAMERLRLSVALAAPTGRAAKRMEEATGRSASTIHRLLSYDYISEDGTESRVSGDEVDADVVIVDEASMIDLLLMRDLLTSLKEDTRLILVGDVDQLPSVGAGNVLRDLIASKAVEAVHLDKVFRQAETSAIVKNAHRINRGEYPVVNAPGTDFFFMETPDPEAALALVASLVKERLPNFYGIDPVEDIQVLAPMKKGVCGVENLNLTLQAALNPGPGGLSRGGFTYKVGDKVMQTKNNYEMEWKSKSRVFDSKGKGVFNGDLGTVGFVDRESETLKVAFDDKVCTYEREHLNELAPAYAATIHKSQGSEFPVVVLPVVSGPPMFLTRNLLYTAITRAKKLVVVVGNRATLRHMVENNRIEDRYSALDARIKERIDGSQKTLL</sequence>
<feature type="binding site" evidence="3">
    <location>
        <begin position="340"/>
        <end position="344"/>
    </location>
    <ligand>
        <name>ATP</name>
        <dbReference type="ChEBI" id="CHEBI:30616"/>
    </ligand>
</feature>
<organism evidence="5 6">
    <name type="scientific">Aedoeadaptatus ivorii</name>
    <dbReference type="NCBI Taxonomy" id="54006"/>
    <lineage>
        <taxon>Bacteria</taxon>
        <taxon>Bacillati</taxon>
        <taxon>Bacillota</taxon>
        <taxon>Tissierellia</taxon>
        <taxon>Tissierellales</taxon>
        <taxon>Peptoniphilaceae</taxon>
        <taxon>Aedoeadaptatus</taxon>
    </lineage>
</organism>
<keyword evidence="3" id="KW-0347">Helicase</keyword>
<dbReference type="EMBL" id="LR134523">
    <property type="protein sequence ID" value="VEJ36125.1"/>
    <property type="molecule type" value="Genomic_DNA"/>
</dbReference>
<dbReference type="EC" id="5.6.2.3" evidence="3"/>
<dbReference type="GO" id="GO:0006310">
    <property type="term" value="P:DNA recombination"/>
    <property type="evidence" value="ECO:0007669"/>
    <property type="project" value="InterPro"/>
</dbReference>
<proteinExistence type="inferred from homology"/>
<evidence type="ECO:0000313" key="5">
    <source>
        <dbReference type="EMBL" id="VEJ36125.1"/>
    </source>
</evidence>
<dbReference type="SUPFAM" id="SSF47781">
    <property type="entry name" value="RuvA domain 2-like"/>
    <property type="match status" value="1"/>
</dbReference>
<dbReference type="Pfam" id="PF13604">
    <property type="entry name" value="AAA_30"/>
    <property type="match status" value="1"/>
</dbReference>
<dbReference type="PANTHER" id="PTHR43788">
    <property type="entry name" value="DNA2/NAM7 HELICASE FAMILY MEMBER"/>
    <property type="match status" value="1"/>
</dbReference>
<feature type="domain" description="AAA+ ATPase" evidence="4">
    <location>
        <begin position="329"/>
        <end position="475"/>
    </location>
</feature>
<gene>
    <name evidence="5" type="primary">recD</name>
    <name evidence="3" type="synonym">recD2</name>
    <name evidence="5" type="ORF">NCTC13079_01321</name>
</gene>
<name>A0A448V2V8_9FIRM</name>